<dbReference type="InterPro" id="IPR025836">
    <property type="entry name" value="Zn_knuckle_CX2CX4HX4C"/>
</dbReference>
<feature type="compositionally biased region" description="Low complexity" evidence="1">
    <location>
        <begin position="368"/>
        <end position="384"/>
    </location>
</feature>
<feature type="compositionally biased region" description="Polar residues" evidence="1">
    <location>
        <begin position="124"/>
        <end position="140"/>
    </location>
</feature>
<organism evidence="3 4">
    <name type="scientific">Brassica carinata</name>
    <name type="common">Ethiopian mustard</name>
    <name type="synonym">Abyssinian cabbage</name>
    <dbReference type="NCBI Taxonomy" id="52824"/>
    <lineage>
        <taxon>Eukaryota</taxon>
        <taxon>Viridiplantae</taxon>
        <taxon>Streptophyta</taxon>
        <taxon>Embryophyta</taxon>
        <taxon>Tracheophyta</taxon>
        <taxon>Spermatophyta</taxon>
        <taxon>Magnoliopsida</taxon>
        <taxon>eudicotyledons</taxon>
        <taxon>Gunneridae</taxon>
        <taxon>Pentapetalae</taxon>
        <taxon>rosids</taxon>
        <taxon>malvids</taxon>
        <taxon>Brassicales</taxon>
        <taxon>Brassicaceae</taxon>
        <taxon>Brassiceae</taxon>
        <taxon>Brassica</taxon>
    </lineage>
</organism>
<accession>A0A8X7TLB0</accession>
<protein>
    <recommendedName>
        <fullName evidence="2">Zinc knuckle CX2CX4HX4C domain-containing protein</fullName>
    </recommendedName>
</protein>
<evidence type="ECO:0000259" key="2">
    <source>
        <dbReference type="Pfam" id="PF14392"/>
    </source>
</evidence>
<feature type="region of interest" description="Disordered" evidence="1">
    <location>
        <begin position="124"/>
        <end position="263"/>
    </location>
</feature>
<feature type="compositionally biased region" description="Polar residues" evidence="1">
    <location>
        <begin position="206"/>
        <end position="217"/>
    </location>
</feature>
<evidence type="ECO:0000313" key="3">
    <source>
        <dbReference type="EMBL" id="KAG2245864.1"/>
    </source>
</evidence>
<name>A0A8X7TLB0_BRACI</name>
<dbReference type="AlphaFoldDB" id="A0A8X7TLB0"/>
<feature type="domain" description="Zinc knuckle CX2CX4HX4C" evidence="2">
    <location>
        <begin position="33"/>
        <end position="78"/>
    </location>
</feature>
<dbReference type="Proteomes" id="UP000886595">
    <property type="component" value="Unassembled WGS sequence"/>
</dbReference>
<evidence type="ECO:0000313" key="4">
    <source>
        <dbReference type="Proteomes" id="UP000886595"/>
    </source>
</evidence>
<dbReference type="Pfam" id="PF14392">
    <property type="entry name" value="zf-CCHC_4"/>
    <property type="match status" value="1"/>
</dbReference>
<feature type="compositionally biased region" description="Basic residues" evidence="1">
    <location>
        <begin position="141"/>
        <end position="152"/>
    </location>
</feature>
<feature type="compositionally biased region" description="Low complexity" evidence="1">
    <location>
        <begin position="163"/>
        <end position="178"/>
    </location>
</feature>
<dbReference type="EMBL" id="JAAMPC010000017">
    <property type="protein sequence ID" value="KAG2245864.1"/>
    <property type="molecule type" value="Genomic_DNA"/>
</dbReference>
<feature type="region of interest" description="Disordered" evidence="1">
    <location>
        <begin position="366"/>
        <end position="439"/>
    </location>
</feature>
<keyword evidence="4" id="KW-1185">Reference proteome</keyword>
<sequence length="449" mass="50669">MGLSIPSQIRHKDNCIYSHKYVTVNTLFIIVTLRLPLIKSSVIEYPNGDEVTASFVYERLEKHCSTCQRLDHEVKDCLELKAQKRRALAAEIGKNQLLKLPEKNDVDSSNQRIINDTFRFSATRENSGSCRETSPHSYHQSSRHARPSTRHLSRLENRDNLRSQSRSNFSSRSYSQNYGSHARNHHGARHSNLLHKEVNRAPPSPRNLSNREGNSVRSFYREIRRPLPEDIQDQSFSSKKEQSDPTRGVPQGSSHPTIQKDIPLNVFEEALGEVRDAMVQYTSHGDPTESAARRERLRLAEEQGELETTAMQVAQTAMIAARSRTHLEENLSPPSCERIPAFHRLGPLPEESSIERFSQERLPALQRLGPSPDLDGSDDLPILGQGTKTVVKRKPGRPPGSKKVQISPKTLAGASSRKRKPGAPDPPLDNPQRKGTQMINQSVILFLRF</sequence>
<gene>
    <name evidence="3" type="ORF">Bca52824_085492</name>
</gene>
<reference evidence="3 4" key="1">
    <citation type="submission" date="2020-02" db="EMBL/GenBank/DDBJ databases">
        <authorList>
            <person name="Ma Q."/>
            <person name="Huang Y."/>
            <person name="Song X."/>
            <person name="Pei D."/>
        </authorList>
    </citation>
    <scope>NUCLEOTIDE SEQUENCE [LARGE SCALE GENOMIC DNA]</scope>
    <source>
        <strain evidence="3">Sxm20200214</strain>
        <tissue evidence="3">Leaf</tissue>
    </source>
</reference>
<feature type="compositionally biased region" description="Basic residues" evidence="1">
    <location>
        <begin position="182"/>
        <end position="193"/>
    </location>
</feature>
<feature type="compositionally biased region" description="Basic and acidic residues" evidence="1">
    <location>
        <begin position="219"/>
        <end position="228"/>
    </location>
</feature>
<proteinExistence type="predicted"/>
<comment type="caution">
    <text evidence="3">The sequence shown here is derived from an EMBL/GenBank/DDBJ whole genome shotgun (WGS) entry which is preliminary data.</text>
</comment>
<evidence type="ECO:0000256" key="1">
    <source>
        <dbReference type="SAM" id="MobiDB-lite"/>
    </source>
</evidence>